<comment type="caution">
    <text evidence="8">The sequence shown here is derived from an EMBL/GenBank/DDBJ whole genome shotgun (WGS) entry which is preliminary data.</text>
</comment>
<reference evidence="8 9" key="1">
    <citation type="submission" date="2017-11" db="EMBL/GenBank/DDBJ databases">
        <title>Comparitive Functional Genomics of Dry Heat Resistant strains isolated from the Viking Spacecraft.</title>
        <authorList>
            <person name="Seuylemezian A."/>
            <person name="Cooper K."/>
            <person name="Vaishampayan P."/>
        </authorList>
    </citation>
    <scope>NUCLEOTIDE SEQUENCE [LARGE SCALE GENOMIC DNA]</scope>
    <source>
        <strain evidence="8 9">V1-29</strain>
    </source>
</reference>
<dbReference type="OrthoDB" id="9806837at2"/>
<dbReference type="InterPro" id="IPR018294">
    <property type="entry name" value="ISPD_synthase_CS"/>
</dbReference>
<evidence type="ECO:0000313" key="8">
    <source>
        <dbReference type="EMBL" id="PLT31303.1"/>
    </source>
</evidence>
<gene>
    <name evidence="7" type="primary">ispD</name>
    <name evidence="8" type="ORF">CUU66_02925</name>
</gene>
<dbReference type="RefSeq" id="WP_101640188.1">
    <property type="nucleotide sequence ID" value="NZ_PGUY01000009.1"/>
</dbReference>
<feature type="site" description="Transition state stabilizer" evidence="7">
    <location>
        <position position="22"/>
    </location>
</feature>
<dbReference type="InterPro" id="IPR029044">
    <property type="entry name" value="Nucleotide-diphossugar_trans"/>
</dbReference>
<dbReference type="EC" id="2.7.7.60" evidence="7"/>
<proteinExistence type="inferred from homology"/>
<evidence type="ECO:0000256" key="1">
    <source>
        <dbReference type="ARBA" id="ARBA00001282"/>
    </source>
</evidence>
<feature type="site" description="Positions MEP for the nucleophilic attack" evidence="7">
    <location>
        <position position="209"/>
    </location>
</feature>
<dbReference type="Proteomes" id="UP000234748">
    <property type="component" value="Unassembled WGS sequence"/>
</dbReference>
<dbReference type="Gene3D" id="3.90.550.10">
    <property type="entry name" value="Spore Coat Polysaccharide Biosynthesis Protein SpsA, Chain A"/>
    <property type="match status" value="1"/>
</dbReference>
<evidence type="ECO:0000256" key="4">
    <source>
        <dbReference type="ARBA" id="ARBA00022679"/>
    </source>
</evidence>
<dbReference type="UniPathway" id="UPA00056">
    <property type="reaction ID" value="UER00093"/>
</dbReference>
<evidence type="ECO:0000256" key="2">
    <source>
        <dbReference type="ARBA" id="ARBA00004787"/>
    </source>
</evidence>
<dbReference type="GO" id="GO:0050518">
    <property type="term" value="F:2-C-methyl-D-erythritol 4-phosphate cytidylyltransferase activity"/>
    <property type="evidence" value="ECO:0007669"/>
    <property type="project" value="UniProtKB-UniRule"/>
</dbReference>
<dbReference type="InterPro" id="IPR050088">
    <property type="entry name" value="IspD/TarI_cytidylyltransf_bact"/>
</dbReference>
<dbReference type="PANTHER" id="PTHR32125">
    <property type="entry name" value="2-C-METHYL-D-ERYTHRITOL 4-PHOSPHATE CYTIDYLYLTRANSFERASE, CHLOROPLASTIC"/>
    <property type="match status" value="1"/>
</dbReference>
<dbReference type="HAMAP" id="MF_00108">
    <property type="entry name" value="IspD"/>
    <property type="match status" value="1"/>
</dbReference>
<comment type="catalytic activity">
    <reaction evidence="1 7">
        <text>2-C-methyl-D-erythritol 4-phosphate + CTP + H(+) = 4-CDP-2-C-methyl-D-erythritol + diphosphate</text>
        <dbReference type="Rhea" id="RHEA:13429"/>
        <dbReference type="ChEBI" id="CHEBI:15378"/>
        <dbReference type="ChEBI" id="CHEBI:33019"/>
        <dbReference type="ChEBI" id="CHEBI:37563"/>
        <dbReference type="ChEBI" id="CHEBI:57823"/>
        <dbReference type="ChEBI" id="CHEBI:58262"/>
        <dbReference type="EC" id="2.7.7.60"/>
    </reaction>
</comment>
<comment type="function">
    <text evidence="7">Catalyzes the formation of 4-diphosphocytidyl-2-C-methyl-D-erythritol from CTP and 2-C-methyl-D-erythritol 4-phosphate (MEP).</text>
</comment>
<feature type="site" description="Transition state stabilizer" evidence="7">
    <location>
        <position position="15"/>
    </location>
</feature>
<dbReference type="InterPro" id="IPR001228">
    <property type="entry name" value="IspD"/>
</dbReference>
<keyword evidence="5 7" id="KW-0548">Nucleotidyltransferase</keyword>
<dbReference type="PROSITE" id="PS01295">
    <property type="entry name" value="ISPD"/>
    <property type="match status" value="1"/>
</dbReference>
<evidence type="ECO:0000256" key="5">
    <source>
        <dbReference type="ARBA" id="ARBA00022695"/>
    </source>
</evidence>
<comment type="pathway">
    <text evidence="2 7">Isoprenoid biosynthesis; isopentenyl diphosphate biosynthesis via DXP pathway; isopentenyl diphosphate from 1-deoxy-D-xylulose 5-phosphate: step 2/6.</text>
</comment>
<dbReference type="SUPFAM" id="SSF53448">
    <property type="entry name" value="Nucleotide-diphospho-sugar transferases"/>
    <property type="match status" value="1"/>
</dbReference>
<evidence type="ECO:0000256" key="3">
    <source>
        <dbReference type="ARBA" id="ARBA00009789"/>
    </source>
</evidence>
<sequence>MFYEVIIPAAGRGTRMKAGKNKLFLTLFDIPLIVYTLRVFDGDPACRRIILPININEKAEFERLIEEYSFQKPIELISGGAERQDSVYNGLQAIEKQEAIVLVHDGARPFIQRNLIAELVKAAAERGSGILAVPVKDTIKKVKDNSVLETVERSSLWAVQTPQAFRISLLKEAHRKARESGLLGTDEASLIENMGLEVSVIEGNYDNIKITTPEDIFFAEAIIRKNK</sequence>
<accession>A0A2N5MAF0</accession>
<keyword evidence="4 7" id="KW-0808">Transferase</keyword>
<comment type="similarity">
    <text evidence="3 7">Belongs to the IspD/TarI cytidylyltransferase family. IspD subfamily.</text>
</comment>
<protein>
    <recommendedName>
        <fullName evidence="7">2-C-methyl-D-erythritol 4-phosphate cytidylyltransferase</fullName>
        <ecNumber evidence="7">2.7.7.60</ecNumber>
    </recommendedName>
    <alternativeName>
        <fullName evidence="7">4-diphosphocytidyl-2C-methyl-D-erythritol synthase</fullName>
    </alternativeName>
    <alternativeName>
        <fullName evidence="7">MEP cytidylyltransferase</fullName>
        <shortName evidence="7">MCT</shortName>
    </alternativeName>
</protein>
<dbReference type="AlphaFoldDB" id="A0A2N5MAF0"/>
<dbReference type="CDD" id="cd02516">
    <property type="entry name" value="CDP-ME_synthetase"/>
    <property type="match status" value="1"/>
</dbReference>
<dbReference type="InterPro" id="IPR034683">
    <property type="entry name" value="IspD/TarI"/>
</dbReference>
<organism evidence="8 9">
    <name type="scientific">Peribacillus deserti</name>
    <dbReference type="NCBI Taxonomy" id="673318"/>
    <lineage>
        <taxon>Bacteria</taxon>
        <taxon>Bacillati</taxon>
        <taxon>Bacillota</taxon>
        <taxon>Bacilli</taxon>
        <taxon>Bacillales</taxon>
        <taxon>Bacillaceae</taxon>
        <taxon>Peribacillus</taxon>
    </lineage>
</organism>
<keyword evidence="9" id="KW-1185">Reference proteome</keyword>
<dbReference type="FunFam" id="3.90.550.10:FF:000003">
    <property type="entry name" value="2-C-methyl-D-erythritol 4-phosphate cytidylyltransferase"/>
    <property type="match status" value="1"/>
</dbReference>
<dbReference type="PANTHER" id="PTHR32125:SF4">
    <property type="entry name" value="2-C-METHYL-D-ERYTHRITOL 4-PHOSPHATE CYTIDYLYLTRANSFERASE, CHLOROPLASTIC"/>
    <property type="match status" value="1"/>
</dbReference>
<evidence type="ECO:0000256" key="6">
    <source>
        <dbReference type="ARBA" id="ARBA00023229"/>
    </source>
</evidence>
<dbReference type="EMBL" id="PGUY01000009">
    <property type="protein sequence ID" value="PLT31303.1"/>
    <property type="molecule type" value="Genomic_DNA"/>
</dbReference>
<evidence type="ECO:0000313" key="9">
    <source>
        <dbReference type="Proteomes" id="UP000234748"/>
    </source>
</evidence>
<name>A0A2N5MAF0_9BACI</name>
<dbReference type="Pfam" id="PF01128">
    <property type="entry name" value="IspD"/>
    <property type="match status" value="1"/>
</dbReference>
<evidence type="ECO:0000256" key="7">
    <source>
        <dbReference type="HAMAP-Rule" id="MF_00108"/>
    </source>
</evidence>
<keyword evidence="6 7" id="KW-0414">Isoprene biosynthesis</keyword>
<dbReference type="NCBIfam" id="TIGR00453">
    <property type="entry name" value="ispD"/>
    <property type="match status" value="1"/>
</dbReference>
<feature type="site" description="Positions MEP for the nucleophilic attack" evidence="7">
    <location>
        <position position="153"/>
    </location>
</feature>
<dbReference type="GO" id="GO:0019288">
    <property type="term" value="P:isopentenyl diphosphate biosynthetic process, methylerythritol 4-phosphate pathway"/>
    <property type="evidence" value="ECO:0007669"/>
    <property type="project" value="UniProtKB-UniRule"/>
</dbReference>